<sequence>SQVNKLYSLFRDPSSAATLCASSVITQTATARISGKNTFQDTSATTPTFDPSPALHVQPPSTAGELNLSQSNLAHWSDVTRSDLLHRHEALNHGQPADPVDPVVAEVSSGAVTLSGPSSILPKIKESAGPTYLDLSAKSRSELLDDPNRVELQNLYFTKFHTDWPILDKEDFYHTPQPPSLVLSVLVVGMYMKGTPEAKAMALKYHQVLIKSALHFFNMIMPLVPTPAPRLDLLAEVQVLMLPVILALYCCSDGPYLLQVLMCNKNLFTLLENMGVFDQRRIDAEVSSETHREQYQRLALMQLKLYLHVNTLIIERNAQFTLNSLLSPAKVNVRVPVLGRTKPRDAGGAVRRGPSLLVGSLFAEDADPRNVRDISEVVAWDFALGMALGCYLAREPGETETELIQRTKPFLALR</sequence>
<proteinExistence type="predicted"/>
<dbReference type="Pfam" id="PF04082">
    <property type="entry name" value="Fungal_trans"/>
    <property type="match status" value="1"/>
</dbReference>
<dbReference type="GO" id="GO:0006351">
    <property type="term" value="P:DNA-templated transcription"/>
    <property type="evidence" value="ECO:0007669"/>
    <property type="project" value="InterPro"/>
</dbReference>
<dbReference type="EMBL" id="CVQH01021084">
    <property type="protein sequence ID" value="CRK29226.1"/>
    <property type="molecule type" value="Genomic_DNA"/>
</dbReference>
<dbReference type="STRING" id="100787.A0A0G4M4L2"/>
<evidence type="ECO:0000313" key="3">
    <source>
        <dbReference type="EMBL" id="CRK29226.1"/>
    </source>
</evidence>
<evidence type="ECO:0000256" key="1">
    <source>
        <dbReference type="ARBA" id="ARBA00023242"/>
    </source>
</evidence>
<name>A0A0G4M4L2_VERLO</name>
<gene>
    <name evidence="3" type="ORF">BN1708_004902</name>
</gene>
<feature type="non-terminal residue" evidence="3">
    <location>
        <position position="1"/>
    </location>
</feature>
<organism evidence="3 4">
    <name type="scientific">Verticillium longisporum</name>
    <name type="common">Verticillium dahliae var. longisporum</name>
    <dbReference type="NCBI Taxonomy" id="100787"/>
    <lineage>
        <taxon>Eukaryota</taxon>
        <taxon>Fungi</taxon>
        <taxon>Dikarya</taxon>
        <taxon>Ascomycota</taxon>
        <taxon>Pezizomycotina</taxon>
        <taxon>Sordariomycetes</taxon>
        <taxon>Hypocreomycetidae</taxon>
        <taxon>Glomerellales</taxon>
        <taxon>Plectosphaerellaceae</taxon>
        <taxon>Verticillium</taxon>
    </lineage>
</organism>
<feature type="domain" description="Xylanolytic transcriptional activator regulatory" evidence="2">
    <location>
        <begin position="154"/>
        <end position="216"/>
    </location>
</feature>
<reference evidence="3 4" key="1">
    <citation type="submission" date="2015-05" db="EMBL/GenBank/DDBJ databases">
        <authorList>
            <person name="Wang D.B."/>
            <person name="Wang M."/>
        </authorList>
    </citation>
    <scope>NUCLEOTIDE SEQUENCE [LARGE SCALE GENOMIC DNA]</scope>
    <source>
        <strain evidence="3">VL1</strain>
    </source>
</reference>
<dbReference type="AlphaFoldDB" id="A0A0G4M4L2"/>
<keyword evidence="1" id="KW-0539">Nucleus</keyword>
<keyword evidence="4" id="KW-1185">Reference proteome</keyword>
<protein>
    <recommendedName>
        <fullName evidence="2">Xylanolytic transcriptional activator regulatory domain-containing protein</fullName>
    </recommendedName>
</protein>
<accession>A0A0G4M4L2</accession>
<dbReference type="GO" id="GO:0008270">
    <property type="term" value="F:zinc ion binding"/>
    <property type="evidence" value="ECO:0007669"/>
    <property type="project" value="InterPro"/>
</dbReference>
<evidence type="ECO:0000313" key="4">
    <source>
        <dbReference type="Proteomes" id="UP000044602"/>
    </source>
</evidence>
<dbReference type="InterPro" id="IPR007219">
    <property type="entry name" value="XnlR_reg_dom"/>
</dbReference>
<dbReference type="GO" id="GO:0003677">
    <property type="term" value="F:DNA binding"/>
    <property type="evidence" value="ECO:0007669"/>
    <property type="project" value="InterPro"/>
</dbReference>
<dbReference type="Proteomes" id="UP000044602">
    <property type="component" value="Unassembled WGS sequence"/>
</dbReference>
<evidence type="ECO:0000259" key="2">
    <source>
        <dbReference type="Pfam" id="PF04082"/>
    </source>
</evidence>